<protein>
    <submittedName>
        <fullName evidence="2">NADH dehydrogenase [ubiquinone] 1 beta subcomplex subunit 7</fullName>
    </submittedName>
</protein>
<accession>A0AC35U4M0</accession>
<proteinExistence type="predicted"/>
<dbReference type="Proteomes" id="UP000095286">
    <property type="component" value="Unplaced"/>
</dbReference>
<dbReference type="WBParaSite" id="RSKR_0000732700.1">
    <property type="protein sequence ID" value="RSKR_0000732700.1"/>
    <property type="gene ID" value="RSKR_0000732700"/>
</dbReference>
<organism evidence="1 2">
    <name type="scientific">Rhabditophanes sp. KR3021</name>
    <dbReference type="NCBI Taxonomy" id="114890"/>
    <lineage>
        <taxon>Eukaryota</taxon>
        <taxon>Metazoa</taxon>
        <taxon>Ecdysozoa</taxon>
        <taxon>Nematoda</taxon>
        <taxon>Chromadorea</taxon>
        <taxon>Rhabditida</taxon>
        <taxon>Tylenchina</taxon>
        <taxon>Panagrolaimomorpha</taxon>
        <taxon>Strongyloidoidea</taxon>
        <taxon>Alloionematidae</taxon>
        <taxon>Rhabditophanes</taxon>
    </lineage>
</organism>
<evidence type="ECO:0000313" key="2">
    <source>
        <dbReference type="WBParaSite" id="RSKR_0000732700.1"/>
    </source>
</evidence>
<evidence type="ECO:0000313" key="1">
    <source>
        <dbReference type="Proteomes" id="UP000095286"/>
    </source>
</evidence>
<reference evidence="2" key="1">
    <citation type="submission" date="2016-11" db="UniProtKB">
        <authorList>
            <consortium name="WormBaseParasite"/>
        </authorList>
    </citation>
    <scope>IDENTIFICATION</scope>
    <source>
        <strain evidence="2">KR3021</strain>
    </source>
</reference>
<sequence>MGTKLSVSIENATSPETAPRVDRPPTFDPLYGFEHGRKERQMIATTEEMDQWNLTTGQRDYCAHLLIPFMKCQKQNMPFAGHACDGERHQWDRCEYDDYLMRIKEFEREKRLLQRKARKEALAQ</sequence>
<name>A0AC35U4M0_9BILA</name>